<evidence type="ECO:0000313" key="2">
    <source>
        <dbReference type="EMBL" id="KKM81225.1"/>
    </source>
</evidence>
<dbReference type="EMBL" id="LAZR01008058">
    <property type="protein sequence ID" value="KKM81225.1"/>
    <property type="molecule type" value="Genomic_DNA"/>
</dbReference>
<proteinExistence type="predicted"/>
<accession>A0A0F9MX16</accession>
<dbReference type="InterPro" id="IPR013320">
    <property type="entry name" value="ConA-like_dom_sf"/>
</dbReference>
<organism evidence="2">
    <name type="scientific">marine sediment metagenome</name>
    <dbReference type="NCBI Taxonomy" id="412755"/>
    <lineage>
        <taxon>unclassified sequences</taxon>
        <taxon>metagenomes</taxon>
        <taxon>ecological metagenomes</taxon>
    </lineage>
</organism>
<dbReference type="Gene3D" id="2.60.120.200">
    <property type="match status" value="1"/>
</dbReference>
<evidence type="ECO:0008006" key="3">
    <source>
        <dbReference type="Google" id="ProtNLM"/>
    </source>
</evidence>
<keyword evidence="1" id="KW-0472">Membrane</keyword>
<keyword evidence="1" id="KW-0812">Transmembrane</keyword>
<evidence type="ECO:0000256" key="1">
    <source>
        <dbReference type="SAM" id="Phobius"/>
    </source>
</evidence>
<dbReference type="SUPFAM" id="SSF49899">
    <property type="entry name" value="Concanavalin A-like lectins/glucanases"/>
    <property type="match status" value="1"/>
</dbReference>
<name>A0A0F9MX16_9ZZZZ</name>
<reference evidence="2" key="1">
    <citation type="journal article" date="2015" name="Nature">
        <title>Complex archaea that bridge the gap between prokaryotes and eukaryotes.</title>
        <authorList>
            <person name="Spang A."/>
            <person name="Saw J.H."/>
            <person name="Jorgensen S.L."/>
            <person name="Zaremba-Niedzwiedzka K."/>
            <person name="Martijn J."/>
            <person name="Lind A.E."/>
            <person name="van Eijk R."/>
            <person name="Schleper C."/>
            <person name="Guy L."/>
            <person name="Ettema T.J."/>
        </authorList>
    </citation>
    <scope>NUCLEOTIDE SEQUENCE</scope>
</reference>
<keyword evidence="1" id="KW-1133">Transmembrane helix</keyword>
<gene>
    <name evidence="2" type="ORF">LCGC14_1331980</name>
</gene>
<feature type="transmembrane region" description="Helical" evidence="1">
    <location>
        <begin position="7"/>
        <end position="27"/>
    </location>
</feature>
<feature type="non-terminal residue" evidence="2">
    <location>
        <position position="1031"/>
    </location>
</feature>
<dbReference type="AlphaFoldDB" id="A0A0F9MX16"/>
<sequence>MNKRAKIKLGIVGIILLIGVFSVYFIVAQGSSFNPEDNREIGYEFLDNGKVVHIWNTQDDYFFNKSSGIQLTNHYQDYWSKNVFCLGYYSGEEWVKIKCADELEGFTRSIETDNLTYVNATLWKNITYSGYDMRLGINYYLGLNDKNLTITIYGKNTGIDIPFDLGFAWKVMGLDVPANETTDKILINSTDYGLGETYDLTFKNMTRKQVSHIDWNETCLETCIEEATCDSCIINKTYSYEPISFYKIYDYDRDLTGKENFLRIDWNENLNYAVKMYGDGIQEDFYVALLINAGHFNPNEEKSTTFYWIDALTDNLLAYWKLDETTGTNADDAHGTDDLTTSGTPDWVSGQINNGLEFDGSTTGQRAYRGAYSELTKTADYSVSFWVKFATLTNNDNTVANFIIEADRFSLNVRNDGGMRIIAAHWDGDQNNHKETQVLSTGTWYHVVYVHTGSTNLVELYLDTVLQDNTGVNQNFQSNSGFMIGNFRDSGQPPMDGIMDEVAIWSRKLTSGERGELYNSGSGLQYPFSSNTNPTSTLNNPTNNQNFSSSTVTFSITPKDAEDSTGLGVNLYGNWTGSWALNSSNATALNNTQTNFTVTNIPDGKYIWNGEVNDTDDASAFAPSNFTFTVDVTPPYFTTIPANTTIDYTGGFGVDFDATDEMAFDSYSINWTTLFQINQSGWLENLTANIAVGTYLINVTINDTLNNLNSTIYQVIVNKSIPEGTLSNTDTWTEPYLEEVTIGLSESNDGDGDVTYIVYRDGVAKGTGETVTLGVGTYDYVLNTTGGANWTSNASMDVQTLTIEKIASETSLTFDVPSSQTYGTAITPTCSVTTGEGSSVLKLDGDVITSGNPITLGADTYSFNCSLGATQNYTASSNSSDYTIDKATLSASLTNTDTWTEPYLEEVTIGLSESNTGDGDVTYIVYRDGVSKATGETVTLGVNTYDYILNSTGGANYSSSASLDTETLTVTAISPSGIAGTASINYLVAGDVTGTESNTGDGDVLIFYIGREFQFQIQIILFSEWGSGIIS</sequence>
<dbReference type="Pfam" id="PF13385">
    <property type="entry name" value="Laminin_G_3"/>
    <property type="match status" value="1"/>
</dbReference>
<protein>
    <recommendedName>
        <fullName evidence="3">LamG-like jellyroll fold domain-containing protein</fullName>
    </recommendedName>
</protein>
<comment type="caution">
    <text evidence="2">The sequence shown here is derived from an EMBL/GenBank/DDBJ whole genome shotgun (WGS) entry which is preliminary data.</text>
</comment>